<dbReference type="RefSeq" id="WP_373656081.1">
    <property type="nucleotide sequence ID" value="NZ_JBGUAW010000007.1"/>
</dbReference>
<accession>A0ABV4TVD4</accession>
<dbReference type="Pfam" id="PF12112">
    <property type="entry name" value="DUF3579"/>
    <property type="match status" value="1"/>
</dbReference>
<dbReference type="EMBL" id="JBGUAW010000007">
    <property type="protein sequence ID" value="MFA9461293.1"/>
    <property type="molecule type" value="Genomic_DNA"/>
</dbReference>
<feature type="region of interest" description="Disordered" evidence="1">
    <location>
        <begin position="1"/>
        <end position="38"/>
    </location>
</feature>
<sequence>MAVSIATSSETEQREAQADFLPEMSDSEGEPRGAASKDEMIVIEGVTLSGGKFRPSDWVERFAGNAASFGEDNRLHYSPHIKPTVYNGVKGLLVDPELRNYRPELFQQLVKFVNANELRIPDAKGVPELEQYKEQNEA</sequence>
<dbReference type="Gene3D" id="3.30.70.2340">
    <property type="entry name" value="Uncharacterised protein PF12112 family, DUF3579"/>
    <property type="match status" value="1"/>
</dbReference>
<evidence type="ECO:0000313" key="2">
    <source>
        <dbReference type="EMBL" id="MFA9461293.1"/>
    </source>
</evidence>
<feature type="compositionally biased region" description="Polar residues" evidence="1">
    <location>
        <begin position="1"/>
        <end position="10"/>
    </location>
</feature>
<dbReference type="Proteomes" id="UP001575181">
    <property type="component" value="Unassembled WGS sequence"/>
</dbReference>
<protein>
    <submittedName>
        <fullName evidence="2">DUF3579 domain-containing protein</fullName>
    </submittedName>
</protein>
<evidence type="ECO:0000256" key="1">
    <source>
        <dbReference type="SAM" id="MobiDB-lite"/>
    </source>
</evidence>
<gene>
    <name evidence="2" type="ORF">ACERLL_10695</name>
</gene>
<comment type="caution">
    <text evidence="2">The sequence shown here is derived from an EMBL/GenBank/DDBJ whole genome shotgun (WGS) entry which is preliminary data.</text>
</comment>
<organism evidence="2 3">
    <name type="scientific">Thiohalorhabdus methylotrophus</name>
    <dbReference type="NCBI Taxonomy" id="3242694"/>
    <lineage>
        <taxon>Bacteria</taxon>
        <taxon>Pseudomonadati</taxon>
        <taxon>Pseudomonadota</taxon>
        <taxon>Gammaproteobacteria</taxon>
        <taxon>Thiohalorhabdales</taxon>
        <taxon>Thiohalorhabdaceae</taxon>
        <taxon>Thiohalorhabdus</taxon>
    </lineage>
</organism>
<name>A0ABV4TVD4_9GAMM</name>
<proteinExistence type="predicted"/>
<reference evidence="2 3" key="1">
    <citation type="submission" date="2024-08" db="EMBL/GenBank/DDBJ databases">
        <title>Whole-genome sequencing of halo(alkali)philic microorganisms from hypersaline lakes.</title>
        <authorList>
            <person name="Sorokin D.Y."/>
            <person name="Merkel A.Y."/>
            <person name="Messina E."/>
            <person name="Yakimov M."/>
        </authorList>
    </citation>
    <scope>NUCLEOTIDE SEQUENCE [LARGE SCALE GENOMIC DNA]</scope>
    <source>
        <strain evidence="2 3">Cl-TMA</strain>
    </source>
</reference>
<dbReference type="InterPro" id="IPR021969">
    <property type="entry name" value="DUF3579"/>
</dbReference>
<evidence type="ECO:0000313" key="3">
    <source>
        <dbReference type="Proteomes" id="UP001575181"/>
    </source>
</evidence>
<keyword evidence="3" id="KW-1185">Reference proteome</keyword>
<feature type="compositionally biased region" description="Basic and acidic residues" evidence="1">
    <location>
        <begin position="29"/>
        <end position="38"/>
    </location>
</feature>